<dbReference type="InterPro" id="IPR013098">
    <property type="entry name" value="Ig_I-set"/>
</dbReference>
<evidence type="ECO:0000313" key="15">
    <source>
        <dbReference type="Proteomes" id="UP000327468"/>
    </source>
</evidence>
<evidence type="ECO:0000256" key="9">
    <source>
        <dbReference type="ARBA" id="ARBA00023180"/>
    </source>
</evidence>
<dbReference type="InterPro" id="IPR013783">
    <property type="entry name" value="Ig-like_fold"/>
</dbReference>
<keyword evidence="9" id="KW-0325">Glycoprotein</keyword>
<dbReference type="GO" id="GO:0005178">
    <property type="term" value="F:integrin binding"/>
    <property type="evidence" value="ECO:0007669"/>
    <property type="project" value="InterPro"/>
</dbReference>
<keyword evidence="8" id="KW-1015">Disulfide bond</keyword>
<feature type="signal peptide" evidence="12">
    <location>
        <begin position="1"/>
        <end position="24"/>
    </location>
</feature>
<keyword evidence="2 11" id="KW-0812">Transmembrane</keyword>
<gene>
    <name evidence="14" type="ORF">PHYPO_G00024620</name>
</gene>
<evidence type="ECO:0000256" key="11">
    <source>
        <dbReference type="SAM" id="Phobius"/>
    </source>
</evidence>
<evidence type="ECO:0000256" key="5">
    <source>
        <dbReference type="ARBA" id="ARBA00022889"/>
    </source>
</evidence>
<dbReference type="Gene3D" id="2.60.40.10">
    <property type="entry name" value="Immunoglobulins"/>
    <property type="match status" value="5"/>
</dbReference>
<comment type="caution">
    <text evidence="14">The sequence shown here is derived from an EMBL/GenBank/DDBJ whole genome shotgun (WGS) entry which is preliminary data.</text>
</comment>
<feature type="domain" description="Ig-like" evidence="13">
    <location>
        <begin position="21"/>
        <end position="109"/>
    </location>
</feature>
<evidence type="ECO:0000259" key="13">
    <source>
        <dbReference type="PROSITE" id="PS50835"/>
    </source>
</evidence>
<dbReference type="InterPro" id="IPR003599">
    <property type="entry name" value="Ig_sub"/>
</dbReference>
<dbReference type="InterPro" id="IPR007110">
    <property type="entry name" value="Ig-like_dom"/>
</dbReference>
<dbReference type="PROSITE" id="PS50835">
    <property type="entry name" value="IG_LIKE"/>
    <property type="match status" value="5"/>
</dbReference>
<dbReference type="AlphaFoldDB" id="A0A5N5MVK9"/>
<accession>A0A5N5MVK9</accession>
<keyword evidence="5" id="KW-0130">Cell adhesion</keyword>
<evidence type="ECO:0000256" key="2">
    <source>
        <dbReference type="ARBA" id="ARBA00022692"/>
    </source>
</evidence>
<evidence type="ECO:0000256" key="7">
    <source>
        <dbReference type="ARBA" id="ARBA00023136"/>
    </source>
</evidence>
<evidence type="ECO:0000256" key="12">
    <source>
        <dbReference type="SAM" id="SignalP"/>
    </source>
</evidence>
<feature type="domain" description="Ig-like" evidence="13">
    <location>
        <begin position="116"/>
        <end position="209"/>
    </location>
</feature>
<keyword evidence="3 12" id="KW-0732">Signal</keyword>
<sequence length="623" mass="68526">MVSALCVTLIVLLQCILCYTPVSSFEVELSPKKPLFRVGDRQELTCRMTKCSEKMTFSWSNLEDKPMYAEPQRSSTGSTLVFKSVSKNIENKIQCKATCLGMIKQAAVTVRVYSFPKVPVISGHDSLVLGKENSLTCEVSDVYPAEHMTVEWLRGGKVVRTQEGKYGIESIQSYYTFTPQTNDDGESITCRATLSLDGLPPEERTREITVSMAVLCPPMNTVISVSPNNPKENEFMNISCVSDSNLSVYVCRTTNACGRQTDNVTFTVGISSFKVELSPKKPLFRVGDRQELTCRMIKCSEKMTFSWSSLEDKPLYAEPQTSSTESTLVFKSVSKNNEDMIQCKATCQGTSKQAAVTVRVYSFPKVPVISGHDSLVLGKENNLTCEVSDVYPAEHMTVEWLRGGKVVRTQEGEYGIESIQSYYTFTPQTNDDGESITCRATLSLDGLPPEERTREITVSMAVLCPPMNTVISVSPNNPKENEFMNISCVSDSNLASRLVLSKMLDGKETELVSGDGPRVSVSYDKANLNHSGVYVCRTTNACGRQTDNVTFTVGTPPRNTTMKNTKDDGNVYTALLRRLNSIDVIIPVIGMGVLASVASSLNCVRKAARKGLSCLNKGTPETV</sequence>
<evidence type="ECO:0000256" key="3">
    <source>
        <dbReference type="ARBA" id="ARBA00022729"/>
    </source>
</evidence>
<keyword evidence="10" id="KW-0393">Immunoglobulin domain</keyword>
<dbReference type="Pfam" id="PF07654">
    <property type="entry name" value="C1-set"/>
    <property type="match status" value="2"/>
</dbReference>
<dbReference type="PANTHER" id="PTHR13771">
    <property type="entry name" value="INTERCELLULAR ADHESION MOLECULE"/>
    <property type="match status" value="1"/>
</dbReference>
<keyword evidence="15" id="KW-1185">Reference proteome</keyword>
<evidence type="ECO:0000256" key="1">
    <source>
        <dbReference type="ARBA" id="ARBA00004479"/>
    </source>
</evidence>
<dbReference type="InterPro" id="IPR047012">
    <property type="entry name" value="ICAM_VCAM"/>
</dbReference>
<name>A0A5N5MVK9_PANHP</name>
<dbReference type="Pfam" id="PF07679">
    <property type="entry name" value="I-set"/>
    <property type="match status" value="1"/>
</dbReference>
<dbReference type="SMART" id="SM00409">
    <property type="entry name" value="IG"/>
    <property type="match status" value="4"/>
</dbReference>
<dbReference type="EMBL" id="VFJC01000012">
    <property type="protein sequence ID" value="KAB5559069.1"/>
    <property type="molecule type" value="Genomic_DNA"/>
</dbReference>
<dbReference type="InterPro" id="IPR003597">
    <property type="entry name" value="Ig_C1-set"/>
</dbReference>
<dbReference type="InterPro" id="IPR036179">
    <property type="entry name" value="Ig-like_dom_sf"/>
</dbReference>
<dbReference type="PRINTS" id="PR01472">
    <property type="entry name" value="ICAMVCAM1"/>
</dbReference>
<feature type="domain" description="Ig-like" evidence="13">
    <location>
        <begin position="465"/>
        <end position="552"/>
    </location>
</feature>
<evidence type="ECO:0000256" key="4">
    <source>
        <dbReference type="ARBA" id="ARBA00022737"/>
    </source>
</evidence>
<dbReference type="GO" id="GO:0098609">
    <property type="term" value="P:cell-cell adhesion"/>
    <property type="evidence" value="ECO:0007669"/>
    <property type="project" value="InterPro"/>
</dbReference>
<evidence type="ECO:0000256" key="8">
    <source>
        <dbReference type="ARBA" id="ARBA00023157"/>
    </source>
</evidence>
<dbReference type="InterPro" id="IPR003987">
    <property type="entry name" value="ICAM_VCAM_N"/>
</dbReference>
<dbReference type="Proteomes" id="UP000327468">
    <property type="component" value="Chromosome 11"/>
</dbReference>
<feature type="domain" description="Ig-like" evidence="13">
    <location>
        <begin position="364"/>
        <end position="457"/>
    </location>
</feature>
<keyword evidence="4" id="KW-0677">Repeat</keyword>
<keyword evidence="6 11" id="KW-1133">Transmembrane helix</keyword>
<dbReference type="GO" id="GO:0005886">
    <property type="term" value="C:plasma membrane"/>
    <property type="evidence" value="ECO:0007669"/>
    <property type="project" value="TreeGrafter"/>
</dbReference>
<protein>
    <recommendedName>
        <fullName evidence="13">Ig-like domain-containing protein</fullName>
    </recommendedName>
</protein>
<comment type="subcellular location">
    <subcellularLocation>
        <location evidence="1">Membrane</location>
        <topology evidence="1">Single-pass type I membrane protein</topology>
    </subcellularLocation>
</comment>
<evidence type="ECO:0000313" key="14">
    <source>
        <dbReference type="EMBL" id="KAB5559069.1"/>
    </source>
</evidence>
<organism evidence="14 15">
    <name type="scientific">Pangasianodon hypophthalmus</name>
    <name type="common">Striped catfish</name>
    <name type="synonym">Helicophagus hypophthalmus</name>
    <dbReference type="NCBI Taxonomy" id="310915"/>
    <lineage>
        <taxon>Eukaryota</taxon>
        <taxon>Metazoa</taxon>
        <taxon>Chordata</taxon>
        <taxon>Craniata</taxon>
        <taxon>Vertebrata</taxon>
        <taxon>Euteleostomi</taxon>
        <taxon>Actinopterygii</taxon>
        <taxon>Neopterygii</taxon>
        <taxon>Teleostei</taxon>
        <taxon>Ostariophysi</taxon>
        <taxon>Siluriformes</taxon>
        <taxon>Pangasiidae</taxon>
        <taxon>Pangasianodon</taxon>
    </lineage>
</organism>
<proteinExistence type="predicted"/>
<feature type="transmembrane region" description="Helical" evidence="11">
    <location>
        <begin position="584"/>
        <end position="604"/>
    </location>
</feature>
<reference evidence="14 15" key="1">
    <citation type="submission" date="2019-06" db="EMBL/GenBank/DDBJ databases">
        <title>A chromosome-scale genome assembly of the striped catfish, Pangasianodon hypophthalmus.</title>
        <authorList>
            <person name="Wen M."/>
            <person name="Zahm M."/>
            <person name="Roques C."/>
            <person name="Cabau C."/>
            <person name="Klopp C."/>
            <person name="Donnadieu C."/>
            <person name="Jouanno E."/>
            <person name="Avarre J.-C."/>
            <person name="Campet M."/>
            <person name="Ha T.T.T."/>
            <person name="Dugue R."/>
            <person name="Lampietro C."/>
            <person name="Louis A."/>
            <person name="Herpin A."/>
            <person name="Echchiki A."/>
            <person name="Berthelot C."/>
            <person name="Parey E."/>
            <person name="Roest-Crollius H."/>
            <person name="Braasch I."/>
            <person name="Postlethwait J."/>
            <person name="Bobe J."/>
            <person name="Montfort J."/>
            <person name="Bouchez O."/>
            <person name="Begum T."/>
            <person name="Schartl M."/>
            <person name="Guiguen Y."/>
        </authorList>
    </citation>
    <scope>NUCLEOTIDE SEQUENCE [LARGE SCALE GENOMIC DNA]</scope>
    <source>
        <strain evidence="14 15">Indonesia</strain>
        <tissue evidence="14">Blood</tissue>
    </source>
</reference>
<dbReference type="SUPFAM" id="SSF48726">
    <property type="entry name" value="Immunoglobulin"/>
    <property type="match status" value="5"/>
</dbReference>
<feature type="domain" description="Ig-like" evidence="13">
    <location>
        <begin position="287"/>
        <end position="357"/>
    </location>
</feature>
<evidence type="ECO:0000256" key="6">
    <source>
        <dbReference type="ARBA" id="ARBA00022989"/>
    </source>
</evidence>
<keyword evidence="7 11" id="KW-0472">Membrane</keyword>
<dbReference type="PANTHER" id="PTHR13771:SF14">
    <property type="entry name" value="VASCULAR CELL ADHESION PROTEIN 1"/>
    <property type="match status" value="1"/>
</dbReference>
<feature type="chain" id="PRO_5024422558" description="Ig-like domain-containing protein" evidence="12">
    <location>
        <begin position="25"/>
        <end position="623"/>
    </location>
</feature>
<evidence type="ECO:0000256" key="10">
    <source>
        <dbReference type="ARBA" id="ARBA00023319"/>
    </source>
</evidence>